<accession>A0A1M7Z034</accession>
<dbReference type="InterPro" id="IPR050124">
    <property type="entry name" value="tRNA_CCA-adding_enzyme"/>
</dbReference>
<gene>
    <name evidence="3" type="ORF">VQ7734_04021</name>
</gene>
<dbReference type="SUPFAM" id="SSF52540">
    <property type="entry name" value="P-loop containing nucleoside triphosphate hydrolases"/>
    <property type="match status" value="1"/>
</dbReference>
<proteinExistence type="predicted"/>
<dbReference type="RefSeq" id="WP_073585695.1">
    <property type="nucleotide sequence ID" value="NZ_AP024897.1"/>
</dbReference>
<dbReference type="PANTHER" id="PTHR47545">
    <property type="entry name" value="MULTIFUNCTIONAL CCA PROTEIN"/>
    <property type="match status" value="1"/>
</dbReference>
<evidence type="ECO:0000313" key="3">
    <source>
        <dbReference type="EMBL" id="SHO58251.1"/>
    </source>
</evidence>
<dbReference type="CDD" id="cd00077">
    <property type="entry name" value="HDc"/>
    <property type="match status" value="1"/>
</dbReference>
<evidence type="ECO:0000259" key="2">
    <source>
        <dbReference type="Pfam" id="PF01966"/>
    </source>
</evidence>
<dbReference type="Pfam" id="PF01966">
    <property type="entry name" value="HD"/>
    <property type="match status" value="1"/>
</dbReference>
<dbReference type="Gene3D" id="1.10.3090.10">
    <property type="entry name" value="cca-adding enzyme, domain 2"/>
    <property type="match status" value="1"/>
</dbReference>
<dbReference type="AlphaFoldDB" id="A0A1M7Z034"/>
<feature type="domain" description="HD" evidence="2">
    <location>
        <begin position="51"/>
        <end position="144"/>
    </location>
</feature>
<evidence type="ECO:0000256" key="1">
    <source>
        <dbReference type="ARBA" id="ARBA00022741"/>
    </source>
</evidence>
<dbReference type="EMBL" id="FRFG01000059">
    <property type="protein sequence ID" value="SHO58251.1"/>
    <property type="molecule type" value="Genomic_DNA"/>
</dbReference>
<keyword evidence="4" id="KW-1185">Reference proteome</keyword>
<dbReference type="Proteomes" id="UP000184600">
    <property type="component" value="Unassembled WGS sequence"/>
</dbReference>
<protein>
    <submittedName>
        <fullName evidence="3">HD domain protein</fullName>
    </submittedName>
</protein>
<reference evidence="4" key="1">
    <citation type="submission" date="2016-12" db="EMBL/GenBank/DDBJ databases">
        <authorList>
            <person name="Rodrigo-Torres L."/>
            <person name="Arahal R.D."/>
            <person name="Lucena T."/>
        </authorList>
    </citation>
    <scope>NUCLEOTIDE SEQUENCE [LARGE SCALE GENOMIC DNA]</scope>
</reference>
<keyword evidence="1" id="KW-0547">Nucleotide-binding</keyword>
<sequence length="425" mass="47526">MRELKLWLEGLAADQTPDFDECLSRLGRFFPWLERFADTPQEPEWHGEGDVAIHTAMVLDALYQLLDGPAKHLSGSKRQALILAALLHDIAKPVTTRVKLLHGVERLAATGHEEQGASYLAPKLMALPLDYSVVTMILGLVGFHQLPKLLVVRNQGYSRYLHLALNTDLELMYWLERADMQGRICADQAAQLDILEQFAMFAQEYGLWQVADPRTDVLSAVQVKNTPREQIYLDNYAVSELAGGDIVMAEEAIARTYRAASVYGHLYVMCGISGSGKSSWIQTHLADCQLISLDEIRAEIHGDRTCQKDPGRVVHLARDRLKAALAKRRHVVWDATNLRLDYRKILCDSGRAYGALVTLVIFHLDVSSLKANDRNRRYTVGGAVIDDQLKSLQWPSVTEAHRMIVVGDNGKTLARFGSFQEGEPG</sequence>
<dbReference type="OrthoDB" id="9805698at2"/>
<dbReference type="STRING" id="1117707.VQ7734_04021"/>
<dbReference type="Gene3D" id="3.40.50.300">
    <property type="entry name" value="P-loop containing nucleotide triphosphate hydrolases"/>
    <property type="match status" value="1"/>
</dbReference>
<name>A0A1M7Z034_9VIBR</name>
<dbReference type="InterPro" id="IPR027417">
    <property type="entry name" value="P-loop_NTPase"/>
</dbReference>
<dbReference type="InterPro" id="IPR003607">
    <property type="entry name" value="HD/PDEase_dom"/>
</dbReference>
<dbReference type="InterPro" id="IPR006674">
    <property type="entry name" value="HD_domain"/>
</dbReference>
<evidence type="ECO:0000313" key="4">
    <source>
        <dbReference type="Proteomes" id="UP000184600"/>
    </source>
</evidence>
<dbReference type="SUPFAM" id="SSF109604">
    <property type="entry name" value="HD-domain/PDEase-like"/>
    <property type="match status" value="1"/>
</dbReference>
<dbReference type="PANTHER" id="PTHR47545:SF1">
    <property type="entry name" value="MULTIFUNCTIONAL CCA PROTEIN"/>
    <property type="match status" value="1"/>
</dbReference>
<organism evidence="3 4">
    <name type="scientific">Vibrio quintilis</name>
    <dbReference type="NCBI Taxonomy" id="1117707"/>
    <lineage>
        <taxon>Bacteria</taxon>
        <taxon>Pseudomonadati</taxon>
        <taxon>Pseudomonadota</taxon>
        <taxon>Gammaproteobacteria</taxon>
        <taxon>Vibrionales</taxon>
        <taxon>Vibrionaceae</taxon>
        <taxon>Vibrio</taxon>
    </lineage>
</organism>
<dbReference type="Pfam" id="PF13671">
    <property type="entry name" value="AAA_33"/>
    <property type="match status" value="1"/>
</dbReference>
<dbReference type="GO" id="GO:0000166">
    <property type="term" value="F:nucleotide binding"/>
    <property type="evidence" value="ECO:0007669"/>
    <property type="project" value="UniProtKB-KW"/>
</dbReference>